<geneLocation type="plasmid" evidence="1">
    <name>p576</name>
</geneLocation>
<sequence>MNFESLNINNSTIVFFEGIEYRTTQNPYVNDEGTQYEATAINRDNEQVLIEWEITHQDYKNLEDESDACDWDNPSRVIRL</sequence>
<dbReference type="RefSeq" id="WP_122630933.1">
    <property type="nucleotide sequence ID" value="NZ_LR026976.1"/>
</dbReference>
<gene>
    <name evidence="1" type="primary">p19c</name>
    <name evidence="1" type="ORF">SBRMV_019</name>
</gene>
<protein>
    <submittedName>
        <fullName evidence="1">Uncharacterized protein</fullName>
    </submittedName>
</protein>
<dbReference type="EMBL" id="LR026976">
    <property type="protein sequence ID" value="VCT93304.1"/>
    <property type="molecule type" value="Genomic_DNA"/>
</dbReference>
<evidence type="ECO:0000313" key="1">
    <source>
        <dbReference type="EMBL" id="VCT93304.1"/>
    </source>
</evidence>
<accession>A0A9Q9PBH4</accession>
<organism evidence="1">
    <name type="scientific">Bacillus pumilus</name>
    <name type="common">Bacillus mesentericus</name>
    <dbReference type="NCBI Taxonomy" id="1408"/>
    <lineage>
        <taxon>Bacteria</taxon>
        <taxon>Bacillati</taxon>
        <taxon>Bacillota</taxon>
        <taxon>Bacilli</taxon>
        <taxon>Bacillales</taxon>
        <taxon>Bacillaceae</taxon>
        <taxon>Bacillus</taxon>
    </lineage>
</organism>
<keyword evidence="1" id="KW-0614">Plasmid</keyword>
<proteinExistence type="predicted"/>
<dbReference type="AlphaFoldDB" id="A0A9Q9PBH4"/>
<reference evidence="1" key="1">
    <citation type="submission" date="2018-10" db="EMBL/GenBank/DDBJ databases">
        <authorList>
            <person name="Singh K. P."/>
            <person name="Ramachandran G."/>
            <person name="Val-Calvo J."/>
            <person name="Meijer J.J. W."/>
            <person name="Miguel-Arribas A."/>
            <person name="Gago Cordoba C."/>
        </authorList>
    </citation>
    <scope>NUCLEOTIDE SEQUENCE</scope>
    <source>
        <strain evidence="1">1</strain>
        <plasmid evidence="1">p576</plasmid>
    </source>
</reference>
<name>A0A9Q9PBH4_BACPU</name>